<dbReference type="Proteomes" id="UP001231124">
    <property type="component" value="Unassembled WGS sequence"/>
</dbReference>
<dbReference type="EC" id="1.5.3.1" evidence="1"/>
<evidence type="ECO:0000313" key="2">
    <source>
        <dbReference type="Proteomes" id="UP001231124"/>
    </source>
</evidence>
<gene>
    <name evidence="1" type="ORF">QO012_003128</name>
</gene>
<organism evidence="1 2">
    <name type="scientific">Methylobacterium aerolatum</name>
    <dbReference type="NCBI Taxonomy" id="418708"/>
    <lineage>
        <taxon>Bacteria</taxon>
        <taxon>Pseudomonadati</taxon>
        <taxon>Pseudomonadota</taxon>
        <taxon>Alphaproteobacteria</taxon>
        <taxon>Hyphomicrobiales</taxon>
        <taxon>Methylobacteriaceae</taxon>
        <taxon>Methylobacterium</taxon>
    </lineage>
</organism>
<dbReference type="RefSeq" id="WP_238207903.1">
    <property type="nucleotide sequence ID" value="NZ_BPQE01000039.1"/>
</dbReference>
<keyword evidence="2" id="KW-1185">Reference proteome</keyword>
<accession>A0ABU0I3E5</accession>
<keyword evidence="1" id="KW-0560">Oxidoreductase</keyword>
<dbReference type="Pfam" id="PF04268">
    <property type="entry name" value="SoxG"/>
    <property type="match status" value="1"/>
</dbReference>
<comment type="caution">
    <text evidence="1">The sequence shown here is derived from an EMBL/GenBank/DDBJ whole genome shotgun (WGS) entry which is preliminary data.</text>
</comment>
<dbReference type="Gene3D" id="3.30.1360.120">
    <property type="entry name" value="Probable tRNA modification gtpase trme, domain 1"/>
    <property type="match status" value="1"/>
</dbReference>
<dbReference type="EMBL" id="JAUSVP010000009">
    <property type="protein sequence ID" value="MDQ0448617.1"/>
    <property type="molecule type" value="Genomic_DNA"/>
</dbReference>
<evidence type="ECO:0000313" key="1">
    <source>
        <dbReference type="EMBL" id="MDQ0448617.1"/>
    </source>
</evidence>
<dbReference type="Gene3D" id="3.30.70.1520">
    <property type="entry name" value="Heterotetrameric sarcosine oxidase"/>
    <property type="match status" value="1"/>
</dbReference>
<dbReference type="InterPro" id="IPR027266">
    <property type="entry name" value="TrmE/GcvT-like"/>
</dbReference>
<sequence>MLEARDRTARLLPLDRKAAAPAQGGVTIRPAEAEARFSLRLRGTVATAAGLRLDGRINTVSGDARRWAARLGPDEWLIGAPETDADLLAAAIGGDLAGRVHSLVDVSHRNVGIEVGGALAAVALDAGCPLDLGDAAFPVGSATRTLLGKAEIVLIRRPGAVPTYRVECWRSFSTYVYGLLQEAAFGVGPSERAAAR</sequence>
<protein>
    <submittedName>
        <fullName evidence="1">Sarcosine oxidase subunit gamma</fullName>
        <ecNumber evidence="1">1.5.3.1</ecNumber>
    </submittedName>
</protein>
<reference evidence="1 2" key="1">
    <citation type="submission" date="2023-07" db="EMBL/GenBank/DDBJ databases">
        <title>Genomic Encyclopedia of Type Strains, Phase IV (KMG-IV): sequencing the most valuable type-strain genomes for metagenomic binning, comparative biology and taxonomic classification.</title>
        <authorList>
            <person name="Goeker M."/>
        </authorList>
    </citation>
    <scope>NUCLEOTIDE SEQUENCE [LARGE SCALE GENOMIC DNA]</scope>
    <source>
        <strain evidence="1 2">DSM 19013</strain>
    </source>
</reference>
<dbReference type="GO" id="GO:0008115">
    <property type="term" value="F:sarcosine oxidase activity"/>
    <property type="evidence" value="ECO:0007669"/>
    <property type="project" value="UniProtKB-EC"/>
</dbReference>
<dbReference type="SUPFAM" id="SSF103025">
    <property type="entry name" value="Folate-binding domain"/>
    <property type="match status" value="1"/>
</dbReference>
<name>A0ABU0I3E5_9HYPH</name>
<proteinExistence type="predicted"/>
<dbReference type="InterPro" id="IPR007375">
    <property type="entry name" value="SoxG"/>
</dbReference>